<organism evidence="10 11">
    <name type="scientific">Tannerella sp. oral taxon BU063 isolate Cell 2</name>
    <dbReference type="NCBI Taxonomy" id="1411148"/>
    <lineage>
        <taxon>Bacteria</taxon>
        <taxon>Pseudomonadati</taxon>
        <taxon>Bacteroidota</taxon>
        <taxon>Bacteroidia</taxon>
        <taxon>Bacteroidales</taxon>
        <taxon>Tannerellaceae</taxon>
        <taxon>Tannerella</taxon>
    </lineage>
</organism>
<evidence type="ECO:0000256" key="5">
    <source>
        <dbReference type="ARBA" id="ARBA00022833"/>
    </source>
</evidence>
<dbReference type="SUPFAM" id="SSF52949">
    <property type="entry name" value="Macro domain-like"/>
    <property type="match status" value="1"/>
</dbReference>
<reference evidence="10 11" key="1">
    <citation type="submission" date="2013-11" db="EMBL/GenBank/DDBJ databases">
        <title>Single cell genomics of uncultured Tannerella BU063 (oral taxon 286).</title>
        <authorList>
            <person name="Beall C.J."/>
            <person name="Campbell A.G."/>
            <person name="Griffen A.L."/>
            <person name="Podar M."/>
            <person name="Leys E.J."/>
        </authorList>
    </citation>
    <scope>NUCLEOTIDE SEQUENCE [LARGE SCALE GENOMIC DNA]</scope>
    <source>
        <strain evidence="10">Cell 2</strain>
    </source>
</reference>
<evidence type="ECO:0000256" key="7">
    <source>
        <dbReference type="ARBA" id="ARBA00048482"/>
    </source>
</evidence>
<dbReference type="InterPro" id="IPR043472">
    <property type="entry name" value="Macro_dom-like"/>
</dbReference>
<dbReference type="Pfam" id="PF01661">
    <property type="entry name" value="Macro"/>
    <property type="match status" value="1"/>
</dbReference>
<protein>
    <recommendedName>
        <fullName evidence="2">Protein-ADP-ribose hydrolase</fullName>
    </recommendedName>
</protein>
<comment type="caution">
    <text evidence="10">The sequence shown here is derived from an EMBL/GenBank/DDBJ whole genome shotgun (WGS) entry which is preliminary data.</text>
</comment>
<accession>W2C8A2</accession>
<evidence type="ECO:0000256" key="8">
    <source>
        <dbReference type="ARBA" id="ARBA00093459"/>
    </source>
</evidence>
<evidence type="ECO:0000256" key="1">
    <source>
        <dbReference type="ARBA" id="ARBA00001947"/>
    </source>
</evidence>
<proteinExistence type="inferred from homology"/>
<evidence type="ECO:0000256" key="4">
    <source>
        <dbReference type="ARBA" id="ARBA00022801"/>
    </source>
</evidence>
<evidence type="ECO:0000256" key="3">
    <source>
        <dbReference type="ARBA" id="ARBA00022723"/>
    </source>
</evidence>
<comment type="similarity">
    <text evidence="8">Belongs to the MacroD-type family. Zn-Macro subfamily.</text>
</comment>
<evidence type="ECO:0000256" key="6">
    <source>
        <dbReference type="ARBA" id="ARBA00023295"/>
    </source>
</evidence>
<sequence length="248" mass="27691">MNRLQNLDRALQLLLAETGEQALIPDTLADKQRLLRALMNVRQPAPPSDELLTAQDKELQRQRDEKGVVAFTEPGLHLWQGDITRLQVDAIVNAANSQLLGCFVPLHACIDNAIHSAAGIQLRCACHDLMRMQGHNEPTGRARITPGFNLPARYVLHTVGPIIPDGRPTPEQVAQLASCYRACLDLAEEHVLRSVAFCCISTGVFRFPQRLAAETAIRTVRQYPRQHVQTIVFNVFTDTDYALYHSLL</sequence>
<dbReference type="GO" id="GO:0016798">
    <property type="term" value="F:hydrolase activity, acting on glycosyl bonds"/>
    <property type="evidence" value="ECO:0007669"/>
    <property type="project" value="UniProtKB-KW"/>
</dbReference>
<dbReference type="CDD" id="cd02908">
    <property type="entry name" value="Macro_OAADPr_deacetylase"/>
    <property type="match status" value="1"/>
</dbReference>
<dbReference type="InterPro" id="IPR002589">
    <property type="entry name" value="Macro_dom"/>
</dbReference>
<dbReference type="PATRIC" id="fig|1411148.3.peg.409"/>
<dbReference type="Gene3D" id="3.40.220.10">
    <property type="entry name" value="Leucine Aminopeptidase, subunit E, domain 1"/>
    <property type="match status" value="1"/>
</dbReference>
<dbReference type="NCBIfam" id="NF003163">
    <property type="entry name" value="PRK04143.1"/>
    <property type="match status" value="1"/>
</dbReference>
<gene>
    <name evidence="10" type="ORF">N425_03210</name>
</gene>
<comment type="cofactor">
    <cofactor evidence="1">
        <name>Zn(2+)</name>
        <dbReference type="ChEBI" id="CHEBI:29105"/>
    </cofactor>
</comment>
<evidence type="ECO:0000313" key="11">
    <source>
        <dbReference type="Proteomes" id="UP000018837"/>
    </source>
</evidence>
<dbReference type="AlphaFoldDB" id="W2C8A2"/>
<keyword evidence="6" id="KW-0326">Glycosidase</keyword>
<evidence type="ECO:0000259" key="9">
    <source>
        <dbReference type="PROSITE" id="PS51154"/>
    </source>
</evidence>
<comment type="catalytic activity">
    <reaction evidence="7">
        <text>4-O-(ADP-D-ribosyl)-L-aspartyl-[protein] + H2O = L-aspartyl-[protein] + ADP-D-ribose + H(+)</text>
        <dbReference type="Rhea" id="RHEA:54428"/>
        <dbReference type="Rhea" id="RHEA-COMP:9867"/>
        <dbReference type="Rhea" id="RHEA-COMP:13832"/>
        <dbReference type="ChEBI" id="CHEBI:15377"/>
        <dbReference type="ChEBI" id="CHEBI:15378"/>
        <dbReference type="ChEBI" id="CHEBI:29961"/>
        <dbReference type="ChEBI" id="CHEBI:57967"/>
        <dbReference type="ChEBI" id="CHEBI:138102"/>
    </reaction>
    <physiologicalReaction direction="left-to-right" evidence="7">
        <dbReference type="Rhea" id="RHEA:54429"/>
    </physiologicalReaction>
</comment>
<keyword evidence="4" id="KW-0378">Hydrolase</keyword>
<name>W2C8A2_9BACT</name>
<dbReference type="EMBL" id="AYUF01000311">
    <property type="protein sequence ID" value="ETK02691.1"/>
    <property type="molecule type" value="Genomic_DNA"/>
</dbReference>
<keyword evidence="3" id="KW-0479">Metal-binding</keyword>
<dbReference type="GO" id="GO:0046872">
    <property type="term" value="F:metal ion binding"/>
    <property type="evidence" value="ECO:0007669"/>
    <property type="project" value="UniProtKB-KW"/>
</dbReference>
<dbReference type="PANTHER" id="PTHR11106">
    <property type="entry name" value="GANGLIOSIDE INDUCED DIFFERENTIATION ASSOCIATED PROTEIN 2-RELATED"/>
    <property type="match status" value="1"/>
</dbReference>
<dbReference type="PANTHER" id="PTHR11106:SF121">
    <property type="entry name" value="ADP-RIBOSE 1''-PHOSPHATE PHOSPHATASE"/>
    <property type="match status" value="1"/>
</dbReference>
<evidence type="ECO:0000256" key="2">
    <source>
        <dbReference type="ARBA" id="ARBA00018852"/>
    </source>
</evidence>
<feature type="domain" description="Macro" evidence="9">
    <location>
        <begin position="63"/>
        <end position="248"/>
    </location>
</feature>
<dbReference type="SMART" id="SM00506">
    <property type="entry name" value="A1pp"/>
    <property type="match status" value="1"/>
</dbReference>
<keyword evidence="5" id="KW-0862">Zinc</keyword>
<dbReference type="Proteomes" id="UP000018837">
    <property type="component" value="Unassembled WGS sequence"/>
</dbReference>
<dbReference type="PROSITE" id="PS51154">
    <property type="entry name" value="MACRO"/>
    <property type="match status" value="1"/>
</dbReference>
<evidence type="ECO:0000313" key="10">
    <source>
        <dbReference type="EMBL" id="ETK02691.1"/>
    </source>
</evidence>